<dbReference type="PANTHER" id="PTHR12475">
    <property type="match status" value="1"/>
</dbReference>
<proteinExistence type="predicted"/>
<dbReference type="CDD" id="cd00586">
    <property type="entry name" value="4HBT"/>
    <property type="match status" value="1"/>
</dbReference>
<dbReference type="InterPro" id="IPR029069">
    <property type="entry name" value="HotDog_dom_sf"/>
</dbReference>
<protein>
    <recommendedName>
        <fullName evidence="3">Acyl-CoA thioesterase FadM</fullName>
    </recommendedName>
</protein>
<accession>A0ABN2NFC7</accession>
<dbReference type="PANTHER" id="PTHR12475:SF4">
    <property type="entry name" value="PROTEIN THEM6"/>
    <property type="match status" value="1"/>
</dbReference>
<reference evidence="1 2" key="1">
    <citation type="journal article" date="2019" name="Int. J. Syst. Evol. Microbiol.">
        <title>The Global Catalogue of Microorganisms (GCM) 10K type strain sequencing project: providing services to taxonomists for standard genome sequencing and annotation.</title>
        <authorList>
            <consortium name="The Broad Institute Genomics Platform"/>
            <consortium name="The Broad Institute Genome Sequencing Center for Infectious Disease"/>
            <person name="Wu L."/>
            <person name="Ma J."/>
        </authorList>
    </citation>
    <scope>NUCLEOTIDE SEQUENCE [LARGE SCALE GENOMIC DNA]</scope>
    <source>
        <strain evidence="1 2">JCM 14326</strain>
    </source>
</reference>
<comment type="caution">
    <text evidence="1">The sequence shown here is derived from an EMBL/GenBank/DDBJ whole genome shotgun (WGS) entry which is preliminary data.</text>
</comment>
<dbReference type="SUPFAM" id="SSF54637">
    <property type="entry name" value="Thioesterase/thiol ester dehydrase-isomerase"/>
    <property type="match status" value="1"/>
</dbReference>
<dbReference type="EMBL" id="BAAANL010000005">
    <property type="protein sequence ID" value="GAA1866710.1"/>
    <property type="molecule type" value="Genomic_DNA"/>
</dbReference>
<dbReference type="Pfam" id="PF13279">
    <property type="entry name" value="4HBT_2"/>
    <property type="match status" value="1"/>
</dbReference>
<evidence type="ECO:0000313" key="1">
    <source>
        <dbReference type="EMBL" id="GAA1866710.1"/>
    </source>
</evidence>
<keyword evidence="2" id="KW-1185">Reference proteome</keyword>
<evidence type="ECO:0000313" key="2">
    <source>
        <dbReference type="Proteomes" id="UP001501094"/>
    </source>
</evidence>
<evidence type="ECO:0008006" key="3">
    <source>
        <dbReference type="Google" id="ProtNLM"/>
    </source>
</evidence>
<name>A0ABN2NFC7_9MICO</name>
<dbReference type="Proteomes" id="UP001501094">
    <property type="component" value="Unassembled WGS sequence"/>
</dbReference>
<organism evidence="1 2">
    <name type="scientific">Myceligenerans crystallogenes</name>
    <dbReference type="NCBI Taxonomy" id="316335"/>
    <lineage>
        <taxon>Bacteria</taxon>
        <taxon>Bacillati</taxon>
        <taxon>Actinomycetota</taxon>
        <taxon>Actinomycetes</taxon>
        <taxon>Micrococcales</taxon>
        <taxon>Promicromonosporaceae</taxon>
        <taxon>Myceligenerans</taxon>
    </lineage>
</organism>
<dbReference type="Gene3D" id="3.10.129.10">
    <property type="entry name" value="Hotdog Thioesterase"/>
    <property type="match status" value="1"/>
</dbReference>
<gene>
    <name evidence="1" type="ORF">GCM10009751_26100</name>
</gene>
<sequence>MLQLAWTAVFPRKKVRGRTLLDPSTYSMRVMPQDLDILMHVNNGSYLQLMDVARFRHIAEMGGTPLSRENSWGAVVAASTMKYRRSLQLFERFEITTRVIGWDERCFYMEQVFLRRGKLCARGIIAARFLHRKTGERIAPPAVIAALAASEGLTTTPESPRLPDDVAAWARAWDVAPRPVTESVEP</sequence>
<dbReference type="InterPro" id="IPR051490">
    <property type="entry name" value="THEM6_lcsJ_thioesterase"/>
</dbReference>